<proteinExistence type="inferred from homology"/>
<comment type="similarity">
    <text evidence="1 2">Belongs to the phD/YefM antitoxin family.</text>
</comment>
<evidence type="ECO:0000256" key="1">
    <source>
        <dbReference type="ARBA" id="ARBA00009981"/>
    </source>
</evidence>
<dbReference type="InterPro" id="IPR006442">
    <property type="entry name" value="Antitoxin_Phd/YefM"/>
</dbReference>
<evidence type="ECO:0000256" key="2">
    <source>
        <dbReference type="RuleBase" id="RU362080"/>
    </source>
</evidence>
<dbReference type="Pfam" id="PF02604">
    <property type="entry name" value="PhdYeFM_antitox"/>
    <property type="match status" value="1"/>
</dbReference>
<dbReference type="NCBIfam" id="TIGR01552">
    <property type="entry name" value="phd_fam"/>
    <property type="match status" value="1"/>
</dbReference>
<dbReference type="EMBL" id="JBHSWH010000001">
    <property type="protein sequence ID" value="MFC6703996.1"/>
    <property type="molecule type" value="Genomic_DNA"/>
</dbReference>
<sequence length="76" mass="7988">MKTVTAAEAKATLDSLLSVVATGETVTITSHGRPVAVLTKAEAPTRKFGQFAGVISIPDDFDAPMADEDLALWGER</sequence>
<accession>A0ABW2AB60</accession>
<dbReference type="InterPro" id="IPR051416">
    <property type="entry name" value="phD-YefM_TA_antitoxins"/>
</dbReference>
<comment type="caution">
    <text evidence="3">The sequence shown here is derived from an EMBL/GenBank/DDBJ whole genome shotgun (WGS) entry which is preliminary data.</text>
</comment>
<dbReference type="Gene3D" id="3.40.1620.10">
    <property type="entry name" value="YefM-like domain"/>
    <property type="match status" value="1"/>
</dbReference>
<organism evidence="3 4">
    <name type="scientific">Flexivirga alba</name>
    <dbReference type="NCBI Taxonomy" id="702742"/>
    <lineage>
        <taxon>Bacteria</taxon>
        <taxon>Bacillati</taxon>
        <taxon>Actinomycetota</taxon>
        <taxon>Actinomycetes</taxon>
        <taxon>Micrococcales</taxon>
        <taxon>Dermacoccaceae</taxon>
        <taxon>Flexivirga</taxon>
    </lineage>
</organism>
<evidence type="ECO:0000313" key="4">
    <source>
        <dbReference type="Proteomes" id="UP001596298"/>
    </source>
</evidence>
<protein>
    <recommendedName>
        <fullName evidence="2">Antitoxin</fullName>
    </recommendedName>
</protein>
<dbReference type="InterPro" id="IPR036165">
    <property type="entry name" value="YefM-like_sf"/>
</dbReference>
<dbReference type="PANTHER" id="PTHR35377">
    <property type="entry name" value="ANTITOXIN VAPB49-RELATED-RELATED"/>
    <property type="match status" value="1"/>
</dbReference>
<comment type="function">
    <text evidence="2">Antitoxin component of a type II toxin-antitoxin (TA) system.</text>
</comment>
<evidence type="ECO:0000313" key="3">
    <source>
        <dbReference type="EMBL" id="MFC6703996.1"/>
    </source>
</evidence>
<dbReference type="SUPFAM" id="SSF143120">
    <property type="entry name" value="YefM-like"/>
    <property type="match status" value="1"/>
</dbReference>
<keyword evidence="4" id="KW-1185">Reference proteome</keyword>
<name>A0ABW2AB60_9MICO</name>
<gene>
    <name evidence="3" type="ORF">ACFQDH_01605</name>
</gene>
<dbReference type="Proteomes" id="UP001596298">
    <property type="component" value="Unassembled WGS sequence"/>
</dbReference>
<reference evidence="4" key="1">
    <citation type="journal article" date="2019" name="Int. J. Syst. Evol. Microbiol.">
        <title>The Global Catalogue of Microorganisms (GCM) 10K type strain sequencing project: providing services to taxonomists for standard genome sequencing and annotation.</title>
        <authorList>
            <consortium name="The Broad Institute Genomics Platform"/>
            <consortium name="The Broad Institute Genome Sequencing Center for Infectious Disease"/>
            <person name="Wu L."/>
            <person name="Ma J."/>
        </authorList>
    </citation>
    <scope>NUCLEOTIDE SEQUENCE [LARGE SCALE GENOMIC DNA]</scope>
    <source>
        <strain evidence="4">CCUG 58127</strain>
    </source>
</reference>
<dbReference type="RefSeq" id="WP_382397835.1">
    <property type="nucleotide sequence ID" value="NZ_JBHSWH010000001.1"/>
</dbReference>
<dbReference type="PANTHER" id="PTHR35377:SF8">
    <property type="entry name" value="ANTITOXIN VAPB22"/>
    <property type="match status" value="1"/>
</dbReference>